<dbReference type="Proteomes" id="UP000030766">
    <property type="component" value="Unassembled WGS sequence"/>
</dbReference>
<dbReference type="InterPro" id="IPR018959">
    <property type="entry name" value="DUF1989"/>
</dbReference>
<dbReference type="EMBL" id="JH717910">
    <property type="protein sequence ID" value="EWZ30096.1"/>
    <property type="molecule type" value="Genomic_DNA"/>
</dbReference>
<gene>
    <name evidence="2" type="ORF">FOZG_16276</name>
</gene>
<name>W9JDY5_FUSOX</name>
<dbReference type="Pfam" id="PF09347">
    <property type="entry name" value="DUF1989"/>
    <property type="match status" value="1"/>
</dbReference>
<feature type="domain" description="DUF1989" evidence="1">
    <location>
        <begin position="141"/>
        <end position="315"/>
    </location>
</feature>
<evidence type="ECO:0000313" key="2">
    <source>
        <dbReference type="EMBL" id="EWZ30096.1"/>
    </source>
</evidence>
<accession>W9JDY5</accession>
<reference evidence="2" key="1">
    <citation type="submission" date="2011-06" db="EMBL/GenBank/DDBJ databases">
        <title>The Genome Sequence of Fusarium oxysporum Fo47.</title>
        <authorList>
            <consortium name="The Broad Institute Genome Sequencing Platform"/>
            <person name="Ma L.-J."/>
            <person name="Gale L.R."/>
            <person name="Schwartz D.C."/>
            <person name="Zhou S."/>
            <person name="Corby-Kistler H."/>
            <person name="Young S.K."/>
            <person name="Zeng Q."/>
            <person name="Gargeya S."/>
            <person name="Fitzgerald M."/>
            <person name="Haas B."/>
            <person name="Abouelleil A."/>
            <person name="Alvarado L."/>
            <person name="Arachchi H.M."/>
            <person name="Berlin A."/>
            <person name="Brown A."/>
            <person name="Chapman S.B."/>
            <person name="Chen Z."/>
            <person name="Dunbar C."/>
            <person name="Freedman E."/>
            <person name="Gearin G."/>
            <person name="Gellesch M."/>
            <person name="Goldberg J."/>
            <person name="Griggs A."/>
            <person name="Gujja S."/>
            <person name="Heiman D."/>
            <person name="Howarth C."/>
            <person name="Larson L."/>
            <person name="Lui A."/>
            <person name="MacDonald P.J.P."/>
            <person name="Mehta T."/>
            <person name="Montmayeur A."/>
            <person name="Murphy C."/>
            <person name="Neiman D."/>
            <person name="Pearson M."/>
            <person name="Priest M."/>
            <person name="Roberts A."/>
            <person name="Saif S."/>
            <person name="Shea T."/>
            <person name="Shenoy N."/>
            <person name="Sisk P."/>
            <person name="Stolte C."/>
            <person name="Sykes S."/>
            <person name="Wortman J."/>
            <person name="Nusbaum C."/>
            <person name="Birren B."/>
        </authorList>
    </citation>
    <scope>NUCLEOTIDE SEQUENCE [LARGE SCALE GENOMIC DNA]</scope>
    <source>
        <strain evidence="2">Fo47</strain>
    </source>
</reference>
<evidence type="ECO:0000259" key="1">
    <source>
        <dbReference type="Pfam" id="PF09347"/>
    </source>
</evidence>
<dbReference type="VEuPathDB" id="FungiDB:FOZG_16276"/>
<sequence length="390" mass="43566">MPDPPPKSHHPQATCNSSCCPTPALEAKYLQTQNTLSCASLYLNQPDAIEDEIRPSLHLEQPRDSYYLTTSSSHPEISLPAQTKHLKAIMSSNGAERLANRKPIKKPVPAYLPSPGSVLTVDKALYTSIREAPRELIEEFTLPIRSGKAWKAPAGCIVKISTPEGPQVGDLNIWNAHNPRERFWASRTKQLHASHVSTYDRLWSNLPYMRPLATIITDTLDWYGTDEYGGRVHDLLGTRCDPYINTVLSGGQYNFQCHSNLTRAVLPYGLNEGDVHDVINIFQVTGLDEQGRYFMNPCPAEKGDYIEFLAEQDLLMALSTCPGGDLSLWGFGEDSEEEMIKCCRPLKVEVYRLKDESLLQKGGWKPAEVSGYKGRHGLDVPLGENREEKA</sequence>
<dbReference type="PANTHER" id="PTHR31527:SF0">
    <property type="entry name" value="RE64534P"/>
    <property type="match status" value="1"/>
</dbReference>
<protein>
    <recommendedName>
        <fullName evidence="1">DUF1989 domain-containing protein</fullName>
    </recommendedName>
</protein>
<reference evidence="2" key="2">
    <citation type="submission" date="2012-06" db="EMBL/GenBank/DDBJ databases">
        <title>Annotation of the Genome Sequence of Fusarium oxysporum Fo47.</title>
        <authorList>
            <consortium name="The Broad Institute Genomics Platform"/>
            <person name="Ma L.-J."/>
            <person name="Corby-Kistler H."/>
            <person name="Broz K."/>
            <person name="Gale L.R."/>
            <person name="Jonkers W."/>
            <person name="O'Donnell K."/>
            <person name="Ploetz R."/>
            <person name="Steinberg C."/>
            <person name="Schwartz D.C."/>
            <person name="VanEtten H."/>
            <person name="Zhou S."/>
            <person name="Young S.K."/>
            <person name="Zeng Q."/>
            <person name="Gargeya S."/>
            <person name="Fitzgerald M."/>
            <person name="Abouelleil A."/>
            <person name="Alvarado L."/>
            <person name="Chapman S.B."/>
            <person name="Gainer-Dewar J."/>
            <person name="Goldberg J."/>
            <person name="Griggs A."/>
            <person name="Gujja S."/>
            <person name="Hansen M."/>
            <person name="Howarth C."/>
            <person name="Imamovic A."/>
            <person name="Ireland A."/>
            <person name="Larimer J."/>
            <person name="McCowan C."/>
            <person name="Murphy C."/>
            <person name="Pearson M."/>
            <person name="Poon T.W."/>
            <person name="Priest M."/>
            <person name="Roberts A."/>
            <person name="Saif S."/>
            <person name="Shea T."/>
            <person name="Sykes S."/>
            <person name="Wortman J."/>
            <person name="Nusbaum C."/>
            <person name="Birren B."/>
        </authorList>
    </citation>
    <scope>NUCLEOTIDE SEQUENCE</scope>
    <source>
        <strain evidence="2">Fo47</strain>
    </source>
</reference>
<organism evidence="2">
    <name type="scientific">Fusarium oxysporum Fo47</name>
    <dbReference type="NCBI Taxonomy" id="660027"/>
    <lineage>
        <taxon>Eukaryota</taxon>
        <taxon>Fungi</taxon>
        <taxon>Dikarya</taxon>
        <taxon>Ascomycota</taxon>
        <taxon>Pezizomycotina</taxon>
        <taxon>Sordariomycetes</taxon>
        <taxon>Hypocreomycetidae</taxon>
        <taxon>Hypocreales</taxon>
        <taxon>Nectriaceae</taxon>
        <taxon>Fusarium</taxon>
        <taxon>Fusarium oxysporum species complex</taxon>
    </lineage>
</organism>
<proteinExistence type="predicted"/>
<dbReference type="PANTHER" id="PTHR31527">
    <property type="entry name" value="RE64534P"/>
    <property type="match status" value="1"/>
</dbReference>
<dbReference type="AlphaFoldDB" id="W9JDY5"/>